<evidence type="ECO:0000313" key="2">
    <source>
        <dbReference type="Proteomes" id="UP000799767"/>
    </source>
</evidence>
<dbReference type="Proteomes" id="UP000799767">
    <property type="component" value="Unassembled WGS sequence"/>
</dbReference>
<dbReference type="EMBL" id="MU001636">
    <property type="protein sequence ID" value="KAF2482805.1"/>
    <property type="molecule type" value="Genomic_DNA"/>
</dbReference>
<gene>
    <name evidence="1" type="ORF">BDY17DRAFT_166777</name>
</gene>
<reference evidence="1" key="1">
    <citation type="journal article" date="2020" name="Stud. Mycol.">
        <title>101 Dothideomycetes genomes: a test case for predicting lifestyles and emergence of pathogens.</title>
        <authorList>
            <person name="Haridas S."/>
            <person name="Albert R."/>
            <person name="Binder M."/>
            <person name="Bloem J."/>
            <person name="Labutti K."/>
            <person name="Salamov A."/>
            <person name="Andreopoulos B."/>
            <person name="Baker S."/>
            <person name="Barry K."/>
            <person name="Bills G."/>
            <person name="Bluhm B."/>
            <person name="Cannon C."/>
            <person name="Castanera R."/>
            <person name="Culley D."/>
            <person name="Daum C."/>
            <person name="Ezra D."/>
            <person name="Gonzalez J."/>
            <person name="Henrissat B."/>
            <person name="Kuo A."/>
            <person name="Liang C."/>
            <person name="Lipzen A."/>
            <person name="Lutzoni F."/>
            <person name="Magnuson J."/>
            <person name="Mondo S."/>
            <person name="Nolan M."/>
            <person name="Ohm R."/>
            <person name="Pangilinan J."/>
            <person name="Park H.-J."/>
            <person name="Ramirez L."/>
            <person name="Alfaro M."/>
            <person name="Sun H."/>
            <person name="Tritt A."/>
            <person name="Yoshinaga Y."/>
            <person name="Zwiers L.-H."/>
            <person name="Turgeon B."/>
            <person name="Goodwin S."/>
            <person name="Spatafora J."/>
            <person name="Crous P."/>
            <person name="Grigoriev I."/>
        </authorList>
    </citation>
    <scope>NUCLEOTIDE SEQUENCE</scope>
    <source>
        <strain evidence="1">CBS 113389</strain>
    </source>
</reference>
<dbReference type="InterPro" id="IPR014752">
    <property type="entry name" value="Arrestin-like_C"/>
</dbReference>
<organism evidence="1 2">
    <name type="scientific">Neohortaea acidophila</name>
    <dbReference type="NCBI Taxonomy" id="245834"/>
    <lineage>
        <taxon>Eukaryota</taxon>
        <taxon>Fungi</taxon>
        <taxon>Dikarya</taxon>
        <taxon>Ascomycota</taxon>
        <taxon>Pezizomycotina</taxon>
        <taxon>Dothideomycetes</taxon>
        <taxon>Dothideomycetidae</taxon>
        <taxon>Mycosphaerellales</taxon>
        <taxon>Teratosphaeriaceae</taxon>
        <taxon>Neohortaea</taxon>
    </lineage>
</organism>
<dbReference type="AlphaFoldDB" id="A0A6A6PSE6"/>
<protein>
    <recommendedName>
        <fullName evidence="3">Arrestin-like N-terminal domain-containing protein</fullName>
    </recommendedName>
</protein>
<evidence type="ECO:0008006" key="3">
    <source>
        <dbReference type="Google" id="ProtNLM"/>
    </source>
</evidence>
<dbReference type="GeneID" id="54470775"/>
<proteinExistence type="predicted"/>
<dbReference type="RefSeq" id="XP_033589375.1">
    <property type="nucleotide sequence ID" value="XM_033729773.1"/>
</dbReference>
<sequence length="393" mass="43968">MDLLSHKDRTPIPTISILLDDERRSPFRPGEPVRGTITLHTPTPRTIQHAEALFFGRTVTHCTRIGEAGNWVGLLGRRNFSTNQTIHYHDDASLLRFTQNLADAVTLEPDRPYSWHFDFVFGDSAKLVGASPWRGPTTGTGVYAQGLHPLPPSCDRTFNDHHYARVEYFIQAVFYFTDTNAALTAQLPLDFAGNAPWPDPNSRVEITRPPEIFSSPRLLNDQKSSLRHSLKIGGVDAPSVRVTLKTTVNTQVIAGSLLPLDVCVELTDFSTSAISIPDVELRIKSCKLHQVTFFRAREVRARSDPPEYQEIGEDKVSLRSIPEQIASKGDVKPHSTVYSAIFQAEIPARLAPSFRTFNINHNYQLSGEVVATICGKKFEQEFGIENIIMHPRT</sequence>
<dbReference type="Gene3D" id="2.60.40.640">
    <property type="match status" value="1"/>
</dbReference>
<evidence type="ECO:0000313" key="1">
    <source>
        <dbReference type="EMBL" id="KAF2482805.1"/>
    </source>
</evidence>
<name>A0A6A6PSE6_9PEZI</name>
<accession>A0A6A6PSE6</accession>
<keyword evidence="2" id="KW-1185">Reference proteome</keyword>